<organism evidence="1 2">
    <name type="scientific">Strigomonas culicis</name>
    <dbReference type="NCBI Taxonomy" id="28005"/>
    <lineage>
        <taxon>Eukaryota</taxon>
        <taxon>Discoba</taxon>
        <taxon>Euglenozoa</taxon>
        <taxon>Kinetoplastea</taxon>
        <taxon>Metakinetoplastina</taxon>
        <taxon>Trypanosomatida</taxon>
        <taxon>Trypanosomatidae</taxon>
        <taxon>Strigomonadinae</taxon>
        <taxon>Strigomonas</taxon>
    </lineage>
</organism>
<keyword evidence="2" id="KW-1185">Reference proteome</keyword>
<evidence type="ECO:0000313" key="1">
    <source>
        <dbReference type="EMBL" id="EPY17467.1"/>
    </source>
</evidence>
<reference evidence="1 2" key="1">
    <citation type="journal article" date="2013" name="PLoS ONE">
        <title>Predicting the Proteins of Angomonas deanei, Strigomonas culicis and Their Respective Endosymbionts Reveals New Aspects of the Trypanosomatidae Family.</title>
        <authorList>
            <person name="Motta M.C."/>
            <person name="Martins A.C."/>
            <person name="de Souza S.S."/>
            <person name="Catta-Preta C.M."/>
            <person name="Silva R."/>
            <person name="Klein C.C."/>
            <person name="de Almeida L.G."/>
            <person name="de Lima Cunha O."/>
            <person name="Ciapina L.P."/>
            <person name="Brocchi M."/>
            <person name="Colabardini A.C."/>
            <person name="de Araujo Lima B."/>
            <person name="Machado C.R."/>
            <person name="de Almeida Soares C.M."/>
            <person name="Probst C.M."/>
            <person name="de Menezes C.B."/>
            <person name="Thompson C.E."/>
            <person name="Bartholomeu D.C."/>
            <person name="Gradia D.F."/>
            <person name="Pavoni D.P."/>
            <person name="Grisard E.C."/>
            <person name="Fantinatti-Garboggini F."/>
            <person name="Marchini F.K."/>
            <person name="Rodrigues-Luiz G.F."/>
            <person name="Wagner G."/>
            <person name="Goldman G.H."/>
            <person name="Fietto J.L."/>
            <person name="Elias M.C."/>
            <person name="Goldman M.H."/>
            <person name="Sagot M.F."/>
            <person name="Pereira M."/>
            <person name="Stoco P.H."/>
            <person name="de Mendonca-Neto R.P."/>
            <person name="Teixeira S.M."/>
            <person name="Maciel T.E."/>
            <person name="de Oliveira Mendes T.A."/>
            <person name="Urmenyi T.P."/>
            <person name="de Souza W."/>
            <person name="Schenkman S."/>
            <person name="de Vasconcelos A.T."/>
        </authorList>
    </citation>
    <scope>NUCLEOTIDE SEQUENCE [LARGE SCALE GENOMIC DNA]</scope>
</reference>
<comment type="caution">
    <text evidence="1">The sequence shown here is derived from an EMBL/GenBank/DDBJ whole genome shotgun (WGS) entry which is preliminary data.</text>
</comment>
<accession>S9THC7</accession>
<dbReference type="Proteomes" id="UP000015354">
    <property type="component" value="Unassembled WGS sequence"/>
</dbReference>
<proteinExistence type="predicted"/>
<dbReference type="OrthoDB" id="445556at2759"/>
<name>S9THC7_9TRYP</name>
<evidence type="ECO:0000313" key="2">
    <source>
        <dbReference type="Proteomes" id="UP000015354"/>
    </source>
</evidence>
<sequence>MYSEEETVELFRRRRLRIAQRLASFIDGAAADVRKAQPIIQDAVSTTLGPEVMTIVAEQYHTAARQHLHDNDVQRELDSFFTSKWASITAIGGMAAATATTAVHAWRGSADERDFQKLLLAVAAPDVQRVSLHACRLLLFDTSVSVGQRKRRAENLERLANLVMEEVTVEVRSRSHTLATAPSPKSL</sequence>
<dbReference type="EMBL" id="ATMH01010467">
    <property type="protein sequence ID" value="EPY17467.1"/>
    <property type="molecule type" value="Genomic_DNA"/>
</dbReference>
<protein>
    <submittedName>
        <fullName evidence="1">Uncharacterized protein</fullName>
    </submittedName>
</protein>
<gene>
    <name evidence="1" type="ORF">STCU_10597</name>
</gene>
<dbReference type="AlphaFoldDB" id="S9THC7"/>